<dbReference type="Proteomes" id="UP000314986">
    <property type="component" value="Unassembled WGS sequence"/>
</dbReference>
<dbReference type="STRING" id="7868.ENSCMIP00000043441"/>
<dbReference type="FunFam" id="3.40.50.150:FF:000073">
    <property type="entry name" value="THUMP domain containing 3"/>
    <property type="match status" value="1"/>
</dbReference>
<evidence type="ECO:0000256" key="1">
    <source>
        <dbReference type="ARBA" id="ARBA00008361"/>
    </source>
</evidence>
<feature type="domain" description="THUMP" evidence="5">
    <location>
        <begin position="161"/>
        <end position="263"/>
    </location>
</feature>
<reference evidence="7" key="2">
    <citation type="journal article" date="2007" name="PLoS Biol.">
        <title>Survey sequencing and comparative analysis of the elephant shark (Callorhinchus milii) genome.</title>
        <authorList>
            <person name="Venkatesh B."/>
            <person name="Kirkness E.F."/>
            <person name="Loh Y.H."/>
            <person name="Halpern A.L."/>
            <person name="Lee A.P."/>
            <person name="Johnson J."/>
            <person name="Dandona N."/>
            <person name="Viswanathan L.D."/>
            <person name="Tay A."/>
            <person name="Venter J.C."/>
            <person name="Strausberg R.L."/>
            <person name="Brenner S."/>
        </authorList>
    </citation>
    <scope>NUCLEOTIDE SEQUENCE [LARGE SCALE GENOMIC DNA]</scope>
</reference>
<keyword evidence="7" id="KW-1185">Reference proteome</keyword>
<comment type="similarity">
    <text evidence="1">Belongs to the methyltransferase superfamily.</text>
</comment>
<proteinExistence type="inferred from homology"/>
<dbReference type="Pfam" id="PF02926">
    <property type="entry name" value="THUMP"/>
    <property type="match status" value="1"/>
</dbReference>
<dbReference type="SUPFAM" id="SSF143437">
    <property type="entry name" value="THUMP domain-like"/>
    <property type="match status" value="1"/>
</dbReference>
<dbReference type="InterPro" id="IPR004114">
    <property type="entry name" value="THUMP_dom"/>
</dbReference>
<evidence type="ECO:0000259" key="5">
    <source>
        <dbReference type="PROSITE" id="PS51165"/>
    </source>
</evidence>
<reference evidence="6" key="5">
    <citation type="submission" date="2025-09" db="UniProtKB">
        <authorList>
            <consortium name="Ensembl"/>
        </authorList>
    </citation>
    <scope>IDENTIFICATION</scope>
</reference>
<keyword evidence="2" id="KW-0808">Transferase</keyword>
<dbReference type="GO" id="GO:0016423">
    <property type="term" value="F:tRNA (guanine) methyltransferase activity"/>
    <property type="evidence" value="ECO:0007669"/>
    <property type="project" value="TreeGrafter"/>
</dbReference>
<reference evidence="7" key="1">
    <citation type="journal article" date="2006" name="Science">
        <title>Ancient noncoding elements conserved in the human genome.</title>
        <authorList>
            <person name="Venkatesh B."/>
            <person name="Kirkness E.F."/>
            <person name="Loh Y.H."/>
            <person name="Halpern A.L."/>
            <person name="Lee A.P."/>
            <person name="Johnson J."/>
            <person name="Dandona N."/>
            <person name="Viswanathan L.D."/>
            <person name="Tay A."/>
            <person name="Venter J.C."/>
            <person name="Strausberg R.L."/>
            <person name="Brenner S."/>
        </authorList>
    </citation>
    <scope>NUCLEOTIDE SEQUENCE [LARGE SCALE GENOMIC DNA]</scope>
</reference>
<feature type="compositionally biased region" description="Polar residues" evidence="4">
    <location>
        <begin position="160"/>
        <end position="185"/>
    </location>
</feature>
<dbReference type="Pfam" id="PF01170">
    <property type="entry name" value="UPF0020"/>
    <property type="match status" value="1"/>
</dbReference>
<organism evidence="6 7">
    <name type="scientific">Callorhinchus milii</name>
    <name type="common">Ghost shark</name>
    <dbReference type="NCBI Taxonomy" id="7868"/>
    <lineage>
        <taxon>Eukaryota</taxon>
        <taxon>Metazoa</taxon>
        <taxon>Chordata</taxon>
        <taxon>Craniata</taxon>
        <taxon>Vertebrata</taxon>
        <taxon>Chondrichthyes</taxon>
        <taxon>Holocephali</taxon>
        <taxon>Chimaeriformes</taxon>
        <taxon>Callorhinchidae</taxon>
        <taxon>Callorhinchus</taxon>
    </lineage>
</organism>
<name>A0A4W3JWD2_CALMI</name>
<dbReference type="Ensembl" id="ENSCMIT00000044063.1">
    <property type="protein sequence ID" value="ENSCMIP00000043441.1"/>
    <property type="gene ID" value="ENSCMIG00000018003.1"/>
</dbReference>
<evidence type="ECO:0000313" key="7">
    <source>
        <dbReference type="Proteomes" id="UP000314986"/>
    </source>
</evidence>
<dbReference type="Gene3D" id="3.40.50.150">
    <property type="entry name" value="Vaccinia Virus protein VP39"/>
    <property type="match status" value="1"/>
</dbReference>
<dbReference type="GO" id="GO:0003723">
    <property type="term" value="F:RNA binding"/>
    <property type="evidence" value="ECO:0007669"/>
    <property type="project" value="UniProtKB-UniRule"/>
</dbReference>
<accession>A0A4W3JWD2</accession>
<protein>
    <submittedName>
        <fullName evidence="6">THUMP domain containing 2</fullName>
    </submittedName>
</protein>
<evidence type="ECO:0000256" key="2">
    <source>
        <dbReference type="ARBA" id="ARBA00022603"/>
    </source>
</evidence>
<dbReference type="PROSITE" id="PS51165">
    <property type="entry name" value="THUMP"/>
    <property type="match status" value="1"/>
</dbReference>
<dbReference type="GO" id="GO:0030488">
    <property type="term" value="P:tRNA methylation"/>
    <property type="evidence" value="ECO:0007669"/>
    <property type="project" value="TreeGrafter"/>
</dbReference>
<dbReference type="PANTHER" id="PTHR14911:SF1">
    <property type="entry name" value="THUMP DOMAIN-CONTAINING PROTEIN 2"/>
    <property type="match status" value="1"/>
</dbReference>
<sequence>MSGVMVPPGNRYFCTASRGTERFLAEEVCLKLSASNVEQISGKVFFTSEADLKKLKSLKCAERLFLLVKKLPPLQIPGYRGKGIYVLQKCVIGEPSQWLNSVSTWENLQDFHKPEEQTLGVTENGLKRPSQEENNETKTKREKLDSDLDEAAVTAPDKSPTGQSDLLSKTQGNRQESVTASQSTLPPDEPCKPTNESDTTRMSFRVSCRCSGKMAKRFTAQELGRAIGVALAKEMGWKAELRNPTLEVFIHLSDIHCVVGIPIVRLPLASRDYIKTVGLRSTVAWAMAYLADIKTGSFVLDPMCGMGTILVEAAKEWPNAYYQGIDNNTSQLKIASTNVCFAKLAGNIDLMRASVTELPLLSESVDVVICDVPFGKKFKISQDSKTAMPHIIREMVRVLRVGGTLLLLLSQELSLEMQRWFKSRNQKCDQTELSAAKDTDRLSTKLCSDPVKDFDIVVEDISLPGITGENEKCEMKIKAIAPLVSNGIFQVSLGVTEAAIHRYKKCSVT</sequence>
<dbReference type="InterPro" id="IPR000241">
    <property type="entry name" value="RlmKL-like_Mtase"/>
</dbReference>
<dbReference type="AlphaFoldDB" id="A0A4W3JWD2"/>
<dbReference type="InterPro" id="IPR029063">
    <property type="entry name" value="SAM-dependent_MTases_sf"/>
</dbReference>
<evidence type="ECO:0000313" key="6">
    <source>
        <dbReference type="Ensembl" id="ENSCMIP00000043441.1"/>
    </source>
</evidence>
<reference evidence="7" key="3">
    <citation type="journal article" date="2014" name="Nature">
        <title>Elephant shark genome provides unique insights into gnathostome evolution.</title>
        <authorList>
            <consortium name="International Elephant Shark Genome Sequencing Consortium"/>
            <person name="Venkatesh B."/>
            <person name="Lee A.P."/>
            <person name="Ravi V."/>
            <person name="Maurya A.K."/>
            <person name="Lian M.M."/>
            <person name="Swann J.B."/>
            <person name="Ohta Y."/>
            <person name="Flajnik M.F."/>
            <person name="Sutoh Y."/>
            <person name="Kasahara M."/>
            <person name="Hoon S."/>
            <person name="Gangu V."/>
            <person name="Roy S.W."/>
            <person name="Irimia M."/>
            <person name="Korzh V."/>
            <person name="Kondrychyn I."/>
            <person name="Lim Z.W."/>
            <person name="Tay B.H."/>
            <person name="Tohari S."/>
            <person name="Kong K.W."/>
            <person name="Ho S."/>
            <person name="Lorente-Galdos B."/>
            <person name="Quilez J."/>
            <person name="Marques-Bonet T."/>
            <person name="Raney B.J."/>
            <person name="Ingham P.W."/>
            <person name="Tay A."/>
            <person name="Hillier L.W."/>
            <person name="Minx P."/>
            <person name="Boehm T."/>
            <person name="Wilson R.K."/>
            <person name="Brenner S."/>
            <person name="Warren W.C."/>
        </authorList>
    </citation>
    <scope>NUCLEOTIDE SEQUENCE [LARGE SCALE GENOMIC DNA]</scope>
</reference>
<evidence type="ECO:0000256" key="3">
    <source>
        <dbReference type="PROSITE-ProRule" id="PRU00529"/>
    </source>
</evidence>
<keyword evidence="2" id="KW-0489">Methyltransferase</keyword>
<evidence type="ECO:0000256" key="4">
    <source>
        <dbReference type="SAM" id="MobiDB-lite"/>
    </source>
</evidence>
<dbReference type="CDD" id="cd11715">
    <property type="entry name" value="THUMP_AdoMetMT"/>
    <property type="match status" value="2"/>
</dbReference>
<dbReference type="OMA" id="QWTSAVM"/>
<dbReference type="SUPFAM" id="SSF53335">
    <property type="entry name" value="S-adenosyl-L-methionine-dependent methyltransferases"/>
    <property type="match status" value="1"/>
</dbReference>
<feature type="compositionally biased region" description="Basic and acidic residues" evidence="4">
    <location>
        <begin position="125"/>
        <end position="146"/>
    </location>
</feature>
<dbReference type="CDD" id="cd02440">
    <property type="entry name" value="AdoMet_MTases"/>
    <property type="match status" value="1"/>
</dbReference>
<feature type="region of interest" description="Disordered" evidence="4">
    <location>
        <begin position="113"/>
        <end position="198"/>
    </location>
</feature>
<keyword evidence="3" id="KW-0694">RNA-binding</keyword>
<dbReference type="PANTHER" id="PTHR14911">
    <property type="entry name" value="THUMP DOMAIN-CONTAINING"/>
    <property type="match status" value="1"/>
</dbReference>
<dbReference type="Gene3D" id="3.30.2130.30">
    <property type="match status" value="1"/>
</dbReference>
<dbReference type="InParanoid" id="A0A4W3JWD2"/>
<dbReference type="GeneTree" id="ENSGT00530000063557"/>
<dbReference type="GO" id="GO:0043527">
    <property type="term" value="C:tRNA methyltransferase complex"/>
    <property type="evidence" value="ECO:0007669"/>
    <property type="project" value="UniProtKB-ARBA"/>
</dbReference>
<reference evidence="6" key="4">
    <citation type="submission" date="2025-08" db="UniProtKB">
        <authorList>
            <consortium name="Ensembl"/>
        </authorList>
    </citation>
    <scope>IDENTIFICATION</scope>
</reference>